<accession>A0ABR9WH69</accession>
<dbReference type="Gene3D" id="3.40.630.30">
    <property type="match status" value="1"/>
</dbReference>
<dbReference type="InterPro" id="IPR016181">
    <property type="entry name" value="Acyl_CoA_acyltransferase"/>
</dbReference>
<comment type="caution">
    <text evidence="2">The sequence shown here is derived from an EMBL/GenBank/DDBJ whole genome shotgun (WGS) entry which is preliminary data.</text>
</comment>
<sequence>MKNPDFDWVENGLETRLYIQHFVTEIPLSFEPFLYQTADYLNAQNCDRRFSFYLFRKGEALSAACIHFTNIDTSFVSPLRAPFGGVQCDEKCKANELSFFLRCVEDWFSSQTNATKCIIRTAATCYKSADKHFLLFNSYETAGYKITRKFINHHIPVSRSPFVNTIIPAERRRLAKCRKSGFQAELYAKPDFEIVYNFIHNSRSEKGYLMSMTPKQVDVLINKFPHQCRIFVVRDESKIIAMSVTVLVSKGILYNFLPADLSDYKSFSPMVYLLETVYNYCQKEEIRILDLGISTDHHGIEKPGLLKFKKNLGGIESFKITYEKKIEVLLGN</sequence>
<dbReference type="RefSeq" id="WP_194122821.1">
    <property type="nucleotide sequence ID" value="NZ_JACYGY010000001.1"/>
</dbReference>
<evidence type="ECO:0000259" key="1">
    <source>
        <dbReference type="Pfam" id="PF13480"/>
    </source>
</evidence>
<name>A0ABR9WH69_9BACT</name>
<organism evidence="2 3">
    <name type="scientific">Dyadobacter subterraneus</name>
    <dbReference type="NCBI Taxonomy" id="2773304"/>
    <lineage>
        <taxon>Bacteria</taxon>
        <taxon>Pseudomonadati</taxon>
        <taxon>Bacteroidota</taxon>
        <taxon>Cytophagia</taxon>
        <taxon>Cytophagales</taxon>
        <taxon>Spirosomataceae</taxon>
        <taxon>Dyadobacter</taxon>
    </lineage>
</organism>
<evidence type="ECO:0000313" key="3">
    <source>
        <dbReference type="Proteomes" id="UP000634134"/>
    </source>
</evidence>
<reference evidence="3" key="1">
    <citation type="submission" date="2023-07" db="EMBL/GenBank/DDBJ databases">
        <title>Dyadobacter sp. nov 'subterranea' isolated from contaminted grondwater.</title>
        <authorList>
            <person name="Szabo I."/>
            <person name="Al-Omari J."/>
            <person name="Szerdahelyi S.G."/>
            <person name="Rado J."/>
        </authorList>
    </citation>
    <scope>NUCLEOTIDE SEQUENCE [LARGE SCALE GENOMIC DNA]</scope>
    <source>
        <strain evidence="3">UP-52</strain>
    </source>
</reference>
<proteinExistence type="predicted"/>
<evidence type="ECO:0000313" key="2">
    <source>
        <dbReference type="EMBL" id="MBE9464785.1"/>
    </source>
</evidence>
<keyword evidence="3" id="KW-1185">Reference proteome</keyword>
<dbReference type="Pfam" id="PF13480">
    <property type="entry name" value="Acetyltransf_6"/>
    <property type="match status" value="1"/>
</dbReference>
<dbReference type="Proteomes" id="UP000634134">
    <property type="component" value="Unassembled WGS sequence"/>
</dbReference>
<dbReference type="EMBL" id="JACYGY010000001">
    <property type="protein sequence ID" value="MBE9464785.1"/>
    <property type="molecule type" value="Genomic_DNA"/>
</dbReference>
<feature type="domain" description="BioF2-like acetyltransferase" evidence="1">
    <location>
        <begin position="225"/>
        <end position="297"/>
    </location>
</feature>
<dbReference type="SUPFAM" id="SSF55729">
    <property type="entry name" value="Acyl-CoA N-acyltransferases (Nat)"/>
    <property type="match status" value="1"/>
</dbReference>
<dbReference type="InterPro" id="IPR038740">
    <property type="entry name" value="BioF2-like_GNAT_dom"/>
</dbReference>
<protein>
    <submittedName>
        <fullName evidence="2">GNAT family N-acetyltransferase</fullName>
    </submittedName>
</protein>
<gene>
    <name evidence="2" type="ORF">IEE83_23110</name>
</gene>